<reference evidence="1" key="1">
    <citation type="submission" date="2024-02" db="EMBL/GenBank/DDBJ databases">
        <authorList>
            <consortium name="ELIXIR-Norway"/>
            <consortium name="Elixir Norway"/>
        </authorList>
    </citation>
    <scope>NUCLEOTIDE SEQUENCE</scope>
</reference>
<proteinExistence type="predicted"/>
<organism evidence="1 2">
    <name type="scientific">Sphagnum jensenii</name>
    <dbReference type="NCBI Taxonomy" id="128206"/>
    <lineage>
        <taxon>Eukaryota</taxon>
        <taxon>Viridiplantae</taxon>
        <taxon>Streptophyta</taxon>
        <taxon>Embryophyta</taxon>
        <taxon>Bryophyta</taxon>
        <taxon>Sphagnophytina</taxon>
        <taxon>Sphagnopsida</taxon>
        <taxon>Sphagnales</taxon>
        <taxon>Sphagnaceae</taxon>
        <taxon>Sphagnum</taxon>
    </lineage>
</organism>
<sequence>MASTRNAFLECVRGYYWSKVYRGLLTRHSTVTRVLLGSVDLGLETVGTPGLQDWDYIYSYVQGEDSFIEYVRHKAPALYSWFRSRSNDTPEQVQVVLESEKMVTAALACLSDHDSEETLRYQRTKEKALLILARQEQLLDQFRQEAIIMSADYSHFASLVQDDRLGDIQTVC</sequence>
<accession>A0ABP0V9W4</accession>
<comment type="caution">
    <text evidence="1">The sequence shown here is derived from an EMBL/GenBank/DDBJ whole genome shotgun (WGS) entry which is preliminary data.</text>
</comment>
<dbReference type="Proteomes" id="UP001497444">
    <property type="component" value="Unassembled WGS sequence"/>
</dbReference>
<gene>
    <name evidence="1" type="ORF">CSSPJE1EN1_LOCUS26552</name>
</gene>
<name>A0ABP0V9W4_9BRYO</name>
<evidence type="ECO:0000313" key="2">
    <source>
        <dbReference type="Proteomes" id="UP001497444"/>
    </source>
</evidence>
<evidence type="ECO:0000313" key="1">
    <source>
        <dbReference type="EMBL" id="CAK9251174.1"/>
    </source>
</evidence>
<dbReference type="EMBL" id="CAXAQS010000333">
    <property type="protein sequence ID" value="CAK9251174.1"/>
    <property type="molecule type" value="Genomic_DNA"/>
</dbReference>
<keyword evidence="2" id="KW-1185">Reference proteome</keyword>
<protein>
    <submittedName>
        <fullName evidence="1">Uncharacterized protein</fullName>
    </submittedName>
</protein>